<evidence type="ECO:0000313" key="1">
    <source>
        <dbReference type="EMBL" id="KAK1132593.1"/>
    </source>
</evidence>
<proteinExistence type="predicted"/>
<reference evidence="1" key="1">
    <citation type="submission" date="2021-10" db="EMBL/GenBank/DDBJ databases">
        <title>Melipona bicolor Genome sequencing and assembly.</title>
        <authorList>
            <person name="Araujo N.S."/>
            <person name="Arias M.C."/>
        </authorList>
    </citation>
    <scope>NUCLEOTIDE SEQUENCE</scope>
    <source>
        <strain evidence="1">USP_2M_L1-L4_2017</strain>
        <tissue evidence="1">Whole body</tissue>
    </source>
</reference>
<sequence length="53" mass="6133">MTHTKSPGQLDGSLWLEAQWKRQVYLKLVINEQSSRQLAVNREAESLDFQSQS</sequence>
<gene>
    <name evidence="1" type="ORF">K0M31_013978</name>
</gene>
<evidence type="ECO:0000313" key="2">
    <source>
        <dbReference type="Proteomes" id="UP001177670"/>
    </source>
</evidence>
<accession>A0AA40G7M2</accession>
<organism evidence="1 2">
    <name type="scientific">Melipona bicolor</name>
    <dbReference type="NCBI Taxonomy" id="60889"/>
    <lineage>
        <taxon>Eukaryota</taxon>
        <taxon>Metazoa</taxon>
        <taxon>Ecdysozoa</taxon>
        <taxon>Arthropoda</taxon>
        <taxon>Hexapoda</taxon>
        <taxon>Insecta</taxon>
        <taxon>Pterygota</taxon>
        <taxon>Neoptera</taxon>
        <taxon>Endopterygota</taxon>
        <taxon>Hymenoptera</taxon>
        <taxon>Apocrita</taxon>
        <taxon>Aculeata</taxon>
        <taxon>Apoidea</taxon>
        <taxon>Anthophila</taxon>
        <taxon>Apidae</taxon>
        <taxon>Melipona</taxon>
    </lineage>
</organism>
<dbReference type="AlphaFoldDB" id="A0AA40G7M2"/>
<comment type="caution">
    <text evidence="1">The sequence shown here is derived from an EMBL/GenBank/DDBJ whole genome shotgun (WGS) entry which is preliminary data.</text>
</comment>
<keyword evidence="2" id="KW-1185">Reference proteome</keyword>
<protein>
    <submittedName>
        <fullName evidence="1">Uncharacterized protein</fullName>
    </submittedName>
</protein>
<dbReference type="EMBL" id="JAHYIQ010000004">
    <property type="protein sequence ID" value="KAK1132593.1"/>
    <property type="molecule type" value="Genomic_DNA"/>
</dbReference>
<name>A0AA40G7M2_9HYME</name>
<dbReference type="Proteomes" id="UP001177670">
    <property type="component" value="Unassembled WGS sequence"/>
</dbReference>